<dbReference type="CDD" id="cd04317">
    <property type="entry name" value="EcAspRS_like_N"/>
    <property type="match status" value="1"/>
</dbReference>
<dbReference type="Pfam" id="PF00152">
    <property type="entry name" value="tRNA-synt_2"/>
    <property type="match status" value="1"/>
</dbReference>
<feature type="domain" description="Aminoacyl-transfer RNA synthetases class-II family profile" evidence="7">
    <location>
        <begin position="133"/>
        <end position="435"/>
    </location>
</feature>
<evidence type="ECO:0000256" key="4">
    <source>
        <dbReference type="ARBA" id="ARBA00022840"/>
    </source>
</evidence>
<dbReference type="GO" id="GO:0005524">
    <property type="term" value="F:ATP binding"/>
    <property type="evidence" value="ECO:0007669"/>
    <property type="project" value="UniProtKB-KW"/>
</dbReference>
<reference evidence="9" key="1">
    <citation type="submission" date="2017-09" db="EMBL/GenBank/DDBJ databases">
        <title>Depth-based differentiation of microbial function through sediment-hosted aquifers and enrichment of novel symbionts in the deep terrestrial subsurface.</title>
        <authorList>
            <person name="Probst A.J."/>
            <person name="Ladd B."/>
            <person name="Jarett J.K."/>
            <person name="Geller-Mcgrath D.E."/>
            <person name="Sieber C.M.K."/>
            <person name="Emerson J.B."/>
            <person name="Anantharaman K."/>
            <person name="Thomas B.C."/>
            <person name="Malmstrom R."/>
            <person name="Stieglmeier M."/>
            <person name="Klingl A."/>
            <person name="Woyke T."/>
            <person name="Ryan C.M."/>
            <person name="Banfield J.F."/>
        </authorList>
    </citation>
    <scope>NUCLEOTIDE SEQUENCE [LARGE SCALE GENOMIC DNA]</scope>
</reference>
<dbReference type="InterPro" id="IPR002312">
    <property type="entry name" value="Asp/Asn-tRNA-synth_IIb"/>
</dbReference>
<dbReference type="PANTHER" id="PTHR22594:SF5">
    <property type="entry name" value="ASPARTATE--TRNA LIGASE, MITOCHONDRIAL"/>
    <property type="match status" value="1"/>
</dbReference>
<dbReference type="PRINTS" id="PR01042">
    <property type="entry name" value="TRNASYNTHASP"/>
</dbReference>
<dbReference type="GO" id="GO:0005737">
    <property type="term" value="C:cytoplasm"/>
    <property type="evidence" value="ECO:0007669"/>
    <property type="project" value="InterPro"/>
</dbReference>
<dbReference type="Pfam" id="PF01336">
    <property type="entry name" value="tRNA_anti-codon"/>
    <property type="match status" value="1"/>
</dbReference>
<organism evidence="8 9">
    <name type="scientific">Candidatus Roizmanbacteria bacterium CG_4_9_14_0_2_um_filter_39_13</name>
    <dbReference type="NCBI Taxonomy" id="1974839"/>
    <lineage>
        <taxon>Bacteria</taxon>
        <taxon>Candidatus Roizmaniibacteriota</taxon>
    </lineage>
</organism>
<dbReference type="SUPFAM" id="SSF50249">
    <property type="entry name" value="Nucleic acid-binding proteins"/>
    <property type="match status" value="1"/>
</dbReference>
<sequence>MKILSVIDTPLHIGKTIDLFGWIDTKRDHRKIVFLDIRDRTGIVQVIGDEKMKSLTPESVVLIKGLVKKRPEKLINPKIPTGEIEIEVTSFEVLSKANTLPLPIDTDGHDIDEEVRLKYRYLDLRRDRMSKSLRLRSDYFQALRSELHERKFTEVETPMLTKSTKEGARDFLVPSRLQQGKFYALPQSPQQYKQLLMVAGVERYFQFARCIRDEDLRADRGFEHTQLDLEMSFVNRDEVMATVEEIVKKAIHHVGGKLQHDTFPVIDYTDAISKYGQDKFDLRSEKEKEENILAFAWVVNFPFFKKVNIDDTAEVRDGKSGWTFTHNPFSMPKEEFLASHLSGSNIDKIQTTQYDLVCNGYEAGGGSIRAHKPEILEATFKIMGYSKEETEENVGHMLEAFKYGTPPHGGIALGLDRHVMILSGENSLKESIAFPMSSGGKTAVMDAPSEVADSQLAELGISVKPQD</sequence>
<dbReference type="GO" id="GO:0003676">
    <property type="term" value="F:nucleic acid binding"/>
    <property type="evidence" value="ECO:0007669"/>
    <property type="project" value="InterPro"/>
</dbReference>
<dbReference type="InterPro" id="IPR004364">
    <property type="entry name" value="Aa-tRNA-synt_II"/>
</dbReference>
<gene>
    <name evidence="8" type="ORF">CO051_04735</name>
</gene>
<dbReference type="InterPro" id="IPR004115">
    <property type="entry name" value="GAD-like_sf"/>
</dbReference>
<keyword evidence="3" id="KW-0547">Nucleotide-binding</keyword>
<keyword evidence="5" id="KW-0648">Protein biosynthesis</keyword>
<dbReference type="InterPro" id="IPR006195">
    <property type="entry name" value="aa-tRNA-synth_II"/>
</dbReference>
<dbReference type="Gene3D" id="3.30.1360.30">
    <property type="entry name" value="GAD-like domain"/>
    <property type="match status" value="1"/>
</dbReference>
<dbReference type="Proteomes" id="UP000231383">
    <property type="component" value="Unassembled WGS sequence"/>
</dbReference>
<dbReference type="InterPro" id="IPR047089">
    <property type="entry name" value="Asp-tRNA-ligase_1_N"/>
</dbReference>
<dbReference type="PROSITE" id="PS50862">
    <property type="entry name" value="AA_TRNA_LIGASE_II"/>
    <property type="match status" value="1"/>
</dbReference>
<name>A0A2M8EXS5_9BACT</name>
<evidence type="ECO:0000256" key="2">
    <source>
        <dbReference type="ARBA" id="ARBA00022598"/>
    </source>
</evidence>
<comment type="similarity">
    <text evidence="1">Belongs to the class-II aminoacyl-tRNA synthetase family. Type 1 subfamily.</text>
</comment>
<evidence type="ECO:0000256" key="5">
    <source>
        <dbReference type="ARBA" id="ARBA00022917"/>
    </source>
</evidence>
<keyword evidence="6" id="KW-0030">Aminoacyl-tRNA synthetase</keyword>
<dbReference type="CDD" id="cd00777">
    <property type="entry name" value="AspRS_core"/>
    <property type="match status" value="1"/>
</dbReference>
<dbReference type="InterPro" id="IPR012340">
    <property type="entry name" value="NA-bd_OB-fold"/>
</dbReference>
<dbReference type="PANTHER" id="PTHR22594">
    <property type="entry name" value="ASPARTYL/LYSYL-TRNA SYNTHETASE"/>
    <property type="match status" value="1"/>
</dbReference>
<dbReference type="EMBL" id="PFSC01000123">
    <property type="protein sequence ID" value="PJC30963.1"/>
    <property type="molecule type" value="Genomic_DNA"/>
</dbReference>
<evidence type="ECO:0000259" key="7">
    <source>
        <dbReference type="PROSITE" id="PS50862"/>
    </source>
</evidence>
<dbReference type="Gene3D" id="2.40.50.140">
    <property type="entry name" value="Nucleic acid-binding proteins"/>
    <property type="match status" value="1"/>
</dbReference>
<dbReference type="GO" id="GO:0004815">
    <property type="term" value="F:aspartate-tRNA ligase activity"/>
    <property type="evidence" value="ECO:0007669"/>
    <property type="project" value="TreeGrafter"/>
</dbReference>
<keyword evidence="4" id="KW-0067">ATP-binding</keyword>
<protein>
    <submittedName>
        <fullName evidence="8">Aspartate--tRNA ligase</fullName>
    </submittedName>
</protein>
<dbReference type="InterPro" id="IPR047090">
    <property type="entry name" value="AspRS_core"/>
</dbReference>
<comment type="caution">
    <text evidence="8">The sequence shown here is derived from an EMBL/GenBank/DDBJ whole genome shotgun (WGS) entry which is preliminary data.</text>
</comment>
<dbReference type="InterPro" id="IPR004365">
    <property type="entry name" value="NA-bd_OB_tRNA"/>
</dbReference>
<evidence type="ECO:0000313" key="8">
    <source>
        <dbReference type="EMBL" id="PJC30963.1"/>
    </source>
</evidence>
<dbReference type="GO" id="GO:0006422">
    <property type="term" value="P:aspartyl-tRNA aminoacylation"/>
    <property type="evidence" value="ECO:0007669"/>
    <property type="project" value="TreeGrafter"/>
</dbReference>
<accession>A0A2M8EXS5</accession>
<evidence type="ECO:0000256" key="3">
    <source>
        <dbReference type="ARBA" id="ARBA00022741"/>
    </source>
</evidence>
<keyword evidence="2 8" id="KW-0436">Ligase</keyword>
<dbReference type="InterPro" id="IPR045864">
    <property type="entry name" value="aa-tRNA-synth_II/BPL/LPL"/>
</dbReference>
<evidence type="ECO:0000256" key="1">
    <source>
        <dbReference type="ARBA" id="ARBA00006303"/>
    </source>
</evidence>
<dbReference type="AlphaFoldDB" id="A0A2M8EXS5"/>
<dbReference type="Gene3D" id="3.30.930.10">
    <property type="entry name" value="Bira Bifunctional Protein, Domain 2"/>
    <property type="match status" value="2"/>
</dbReference>
<evidence type="ECO:0000313" key="9">
    <source>
        <dbReference type="Proteomes" id="UP000231383"/>
    </source>
</evidence>
<dbReference type="SUPFAM" id="SSF55681">
    <property type="entry name" value="Class II aaRS and biotin synthetases"/>
    <property type="match status" value="1"/>
</dbReference>
<evidence type="ECO:0000256" key="6">
    <source>
        <dbReference type="ARBA" id="ARBA00023146"/>
    </source>
</evidence>
<proteinExistence type="inferred from homology"/>